<sequence length="157" mass="17195">MTATNEDLLGALRASLKEREQLRQQNQRLLQKALEPIAIVGMGCRYPGGVGSPEQLWELVAGGVDAIGEFPQDRGWDLERLFDPDLDRAGTSYTRHGGFLYDAGDFDAEFFGISPREALAMDPQQRVLLEVAWEALERAGIAPDSLRGTTTGVYAGV</sequence>
<dbReference type="EMBL" id="MVHU01000077">
    <property type="protein sequence ID" value="ORA74310.1"/>
    <property type="molecule type" value="Genomic_DNA"/>
</dbReference>
<dbReference type="InterPro" id="IPR014030">
    <property type="entry name" value="Ketoacyl_synth_N"/>
</dbReference>
<reference evidence="6 7" key="1">
    <citation type="submission" date="2017-02" db="EMBL/GenBank/DDBJ databases">
        <title>The new phylogeny of genus Mycobacterium.</title>
        <authorList>
            <person name="Tortoli E."/>
            <person name="Trovato A."/>
            <person name="Cirillo D.M."/>
        </authorList>
    </citation>
    <scope>NUCLEOTIDE SEQUENCE [LARGE SCALE GENOMIC DNA]</scope>
    <source>
        <strain evidence="6 7">DSM 45093</strain>
    </source>
</reference>
<dbReference type="InterPro" id="IPR015083">
    <property type="entry name" value="NorB/c/GfsB-D-like_docking"/>
</dbReference>
<keyword evidence="3" id="KW-0511">Multifunctional enzyme</keyword>
<evidence type="ECO:0000256" key="2">
    <source>
        <dbReference type="ARBA" id="ARBA00022679"/>
    </source>
</evidence>
<accession>A0A1X0DQZ0</accession>
<evidence type="ECO:0000313" key="7">
    <source>
        <dbReference type="Proteomes" id="UP000192713"/>
    </source>
</evidence>
<evidence type="ECO:0000256" key="4">
    <source>
        <dbReference type="SAM" id="Coils"/>
    </source>
</evidence>
<comment type="caution">
    <text evidence="6">The sequence shown here is derived from an EMBL/GenBank/DDBJ whole genome shotgun (WGS) entry which is preliminary data.</text>
</comment>
<feature type="non-terminal residue" evidence="6">
    <location>
        <position position="157"/>
    </location>
</feature>
<dbReference type="CDD" id="cd00833">
    <property type="entry name" value="PKS"/>
    <property type="match status" value="1"/>
</dbReference>
<evidence type="ECO:0000259" key="5">
    <source>
        <dbReference type="PROSITE" id="PS52004"/>
    </source>
</evidence>
<dbReference type="InterPro" id="IPR050091">
    <property type="entry name" value="PKS_NRPS_Biosynth_Enz"/>
</dbReference>
<gene>
    <name evidence="6" type="ORF">BST28_22670</name>
</gene>
<dbReference type="InterPro" id="IPR020841">
    <property type="entry name" value="PKS_Beta-ketoAc_synthase_dom"/>
</dbReference>
<feature type="coiled-coil region" evidence="4">
    <location>
        <begin position="5"/>
        <end position="32"/>
    </location>
</feature>
<dbReference type="Pfam" id="PF00109">
    <property type="entry name" value="ketoacyl-synt"/>
    <property type="match status" value="1"/>
</dbReference>
<organism evidence="6 7">
    <name type="scientific">Mycolicibacter kumamotonensis</name>
    <dbReference type="NCBI Taxonomy" id="354243"/>
    <lineage>
        <taxon>Bacteria</taxon>
        <taxon>Bacillati</taxon>
        <taxon>Actinomycetota</taxon>
        <taxon>Actinomycetes</taxon>
        <taxon>Mycobacteriales</taxon>
        <taxon>Mycobacteriaceae</taxon>
        <taxon>Mycolicibacter</taxon>
    </lineage>
</organism>
<evidence type="ECO:0000256" key="3">
    <source>
        <dbReference type="ARBA" id="ARBA00023268"/>
    </source>
</evidence>
<name>A0A1X0DQZ0_9MYCO</name>
<proteinExistence type="predicted"/>
<dbReference type="PROSITE" id="PS52004">
    <property type="entry name" value="KS3_2"/>
    <property type="match status" value="1"/>
</dbReference>
<protein>
    <recommendedName>
        <fullName evidence="5">Ketosynthase family 3 (KS3) domain-containing protein</fullName>
    </recommendedName>
</protein>
<dbReference type="InterPro" id="IPR016039">
    <property type="entry name" value="Thiolase-like"/>
</dbReference>
<evidence type="ECO:0000256" key="1">
    <source>
        <dbReference type="ARBA" id="ARBA00001957"/>
    </source>
</evidence>
<dbReference type="SMART" id="SM00825">
    <property type="entry name" value="PKS_KS"/>
    <property type="match status" value="1"/>
</dbReference>
<feature type="domain" description="Ketosynthase family 3 (KS3)" evidence="5">
    <location>
        <begin position="34"/>
        <end position="157"/>
    </location>
</feature>
<dbReference type="Proteomes" id="UP000192713">
    <property type="component" value="Unassembled WGS sequence"/>
</dbReference>
<dbReference type="Gene3D" id="3.40.47.10">
    <property type="match status" value="1"/>
</dbReference>
<dbReference type="Pfam" id="PF08990">
    <property type="entry name" value="Docking"/>
    <property type="match status" value="1"/>
</dbReference>
<keyword evidence="2" id="KW-0808">Transferase</keyword>
<dbReference type="GO" id="GO:0006633">
    <property type="term" value="P:fatty acid biosynthetic process"/>
    <property type="evidence" value="ECO:0007669"/>
    <property type="project" value="TreeGrafter"/>
</dbReference>
<keyword evidence="4" id="KW-0175">Coiled coil</keyword>
<dbReference type="PANTHER" id="PTHR43775:SF51">
    <property type="entry name" value="INACTIVE PHENOLPHTHIOCEROL SYNTHESIS POLYKETIDE SYNTHASE TYPE I PKS1-RELATED"/>
    <property type="match status" value="1"/>
</dbReference>
<dbReference type="GO" id="GO:0004312">
    <property type="term" value="F:fatty acid synthase activity"/>
    <property type="evidence" value="ECO:0007669"/>
    <property type="project" value="TreeGrafter"/>
</dbReference>
<comment type="cofactor">
    <cofactor evidence="1">
        <name>pantetheine 4'-phosphate</name>
        <dbReference type="ChEBI" id="CHEBI:47942"/>
    </cofactor>
</comment>
<evidence type="ECO:0000313" key="6">
    <source>
        <dbReference type="EMBL" id="ORA74310.1"/>
    </source>
</evidence>
<dbReference type="RefSeq" id="WP_133054366.1">
    <property type="nucleotide sequence ID" value="NZ_MVHU01000077.1"/>
</dbReference>
<dbReference type="AlphaFoldDB" id="A0A1X0DQZ0"/>
<dbReference type="PANTHER" id="PTHR43775">
    <property type="entry name" value="FATTY ACID SYNTHASE"/>
    <property type="match status" value="1"/>
</dbReference>
<dbReference type="SUPFAM" id="SSF53901">
    <property type="entry name" value="Thiolase-like"/>
    <property type="match status" value="1"/>
</dbReference>